<dbReference type="AlphaFoldDB" id="A0A4Q2A6J9"/>
<accession>A0A4Q2A6J9</accession>
<organism evidence="1 2">
    <name type="scientific">Ligilactobacillus murinus</name>
    <dbReference type="NCBI Taxonomy" id="1622"/>
    <lineage>
        <taxon>Bacteria</taxon>
        <taxon>Bacillati</taxon>
        <taxon>Bacillota</taxon>
        <taxon>Bacilli</taxon>
        <taxon>Lactobacillales</taxon>
        <taxon>Lactobacillaceae</taxon>
        <taxon>Ligilactobacillus</taxon>
    </lineage>
</organism>
<evidence type="ECO:0000313" key="1">
    <source>
        <dbReference type="EMBL" id="RXV64833.1"/>
    </source>
</evidence>
<name>A0A4Q2A6J9_9LACO</name>
<feature type="non-terminal residue" evidence="1">
    <location>
        <position position="117"/>
    </location>
</feature>
<reference evidence="1 2" key="1">
    <citation type="submission" date="2018-09" db="EMBL/GenBank/DDBJ databases">
        <title>Murine metabolic-syndrome-specific gut microbial biobank.</title>
        <authorList>
            <person name="Liu C."/>
        </authorList>
    </citation>
    <scope>NUCLEOTIDE SEQUENCE [LARGE SCALE GENOMIC DNA]</scope>
    <source>
        <strain evidence="1 2">C-30</strain>
    </source>
</reference>
<sequence>MQTVEQVKKRIDQLLDRDQVTDKELEEVYSQAVDTLRAIVSDVHNRYAVDGVVVPANLYGKVTVKDMLLLKQQYDKLPDDLSAPEQDRVDYYTAMSQTSPKGLITALVGMALIAVVH</sequence>
<gene>
    <name evidence="1" type="ORF">D6C19_10580</name>
</gene>
<proteinExistence type="predicted"/>
<evidence type="ECO:0000313" key="2">
    <source>
        <dbReference type="Proteomes" id="UP000289316"/>
    </source>
</evidence>
<comment type="caution">
    <text evidence="1">The sequence shown here is derived from an EMBL/GenBank/DDBJ whole genome shotgun (WGS) entry which is preliminary data.</text>
</comment>
<protein>
    <submittedName>
        <fullName evidence="1">Uncharacterized protein</fullName>
    </submittedName>
</protein>
<dbReference type="RefSeq" id="WP_164978910.1">
    <property type="nucleotide sequence ID" value="NZ_QZFR01000112.1"/>
</dbReference>
<dbReference type="EMBL" id="QZFR01000112">
    <property type="protein sequence ID" value="RXV64833.1"/>
    <property type="molecule type" value="Genomic_DNA"/>
</dbReference>
<dbReference type="Proteomes" id="UP000289316">
    <property type="component" value="Unassembled WGS sequence"/>
</dbReference>